<dbReference type="RefSeq" id="WP_176329672.1">
    <property type="nucleotide sequence ID" value="NZ_MSLT01000002.1"/>
</dbReference>
<reference evidence="4 5" key="1">
    <citation type="submission" date="2016-12" db="EMBL/GenBank/DDBJ databases">
        <title>Thioflexothrix psekupsii D3 genome sequencing and assembly.</title>
        <authorList>
            <person name="Fomenkov A."/>
            <person name="Vincze T."/>
            <person name="Grabovich M."/>
            <person name="Anton B.P."/>
            <person name="Dubinina G."/>
            <person name="Orlova M."/>
            <person name="Belousova E."/>
            <person name="Roberts R.J."/>
        </authorList>
    </citation>
    <scope>NUCLEOTIDE SEQUENCE [LARGE SCALE GENOMIC DNA]</scope>
    <source>
        <strain evidence="4">D3</strain>
    </source>
</reference>
<keyword evidence="3" id="KW-0460">Magnesium</keyword>
<dbReference type="InterPro" id="IPR023214">
    <property type="entry name" value="HAD_sf"/>
</dbReference>
<evidence type="ECO:0000256" key="1">
    <source>
        <dbReference type="ARBA" id="ARBA00001946"/>
    </source>
</evidence>
<dbReference type="PANTHER" id="PTHR46470">
    <property type="entry name" value="N-ACYLNEURAMINATE-9-PHOSPHATASE"/>
    <property type="match status" value="1"/>
</dbReference>
<proteinExistence type="predicted"/>
<dbReference type="SFLD" id="SFLDS00003">
    <property type="entry name" value="Haloacid_Dehalogenase"/>
    <property type="match status" value="1"/>
</dbReference>
<dbReference type="Gene3D" id="3.40.50.1000">
    <property type="entry name" value="HAD superfamily/HAD-like"/>
    <property type="match status" value="1"/>
</dbReference>
<dbReference type="NCBIfam" id="TIGR01549">
    <property type="entry name" value="HAD-SF-IA-v1"/>
    <property type="match status" value="1"/>
</dbReference>
<evidence type="ECO:0000256" key="2">
    <source>
        <dbReference type="ARBA" id="ARBA00022801"/>
    </source>
</evidence>
<dbReference type="GO" id="GO:0016787">
    <property type="term" value="F:hydrolase activity"/>
    <property type="evidence" value="ECO:0007669"/>
    <property type="project" value="UniProtKB-KW"/>
</dbReference>
<keyword evidence="2" id="KW-0378">Hydrolase</keyword>
<comment type="cofactor">
    <cofactor evidence="1">
        <name>Mg(2+)</name>
        <dbReference type="ChEBI" id="CHEBI:18420"/>
    </cofactor>
</comment>
<name>A0A251XBN3_9GAMM</name>
<dbReference type="Proteomes" id="UP000194798">
    <property type="component" value="Unassembled WGS sequence"/>
</dbReference>
<evidence type="ECO:0008006" key="6">
    <source>
        <dbReference type="Google" id="ProtNLM"/>
    </source>
</evidence>
<dbReference type="Pfam" id="PF00702">
    <property type="entry name" value="Hydrolase"/>
    <property type="match status" value="1"/>
</dbReference>
<dbReference type="SUPFAM" id="SSF56784">
    <property type="entry name" value="HAD-like"/>
    <property type="match status" value="1"/>
</dbReference>
<dbReference type="GO" id="GO:0009231">
    <property type="term" value="P:riboflavin biosynthetic process"/>
    <property type="evidence" value="ECO:0007669"/>
    <property type="project" value="TreeGrafter"/>
</dbReference>
<dbReference type="PRINTS" id="PR00413">
    <property type="entry name" value="HADHALOGNASE"/>
</dbReference>
<keyword evidence="5" id="KW-1185">Reference proteome</keyword>
<dbReference type="EMBL" id="MSLT01000002">
    <property type="protein sequence ID" value="OUD16061.1"/>
    <property type="molecule type" value="Genomic_DNA"/>
</dbReference>
<dbReference type="Gene3D" id="1.20.120.1600">
    <property type="match status" value="1"/>
</dbReference>
<dbReference type="InterPro" id="IPR036412">
    <property type="entry name" value="HAD-like_sf"/>
</dbReference>
<dbReference type="NCBIfam" id="TIGR01509">
    <property type="entry name" value="HAD-SF-IA-v3"/>
    <property type="match status" value="1"/>
</dbReference>
<dbReference type="SFLD" id="SFLDG01129">
    <property type="entry name" value="C1.5:_HAD__Beta-PGM__Phosphata"/>
    <property type="match status" value="1"/>
</dbReference>
<organism evidence="4 5">
    <name type="scientific">Thioflexithrix psekupsensis</name>
    <dbReference type="NCBI Taxonomy" id="1570016"/>
    <lineage>
        <taxon>Bacteria</taxon>
        <taxon>Pseudomonadati</taxon>
        <taxon>Pseudomonadota</taxon>
        <taxon>Gammaproteobacteria</taxon>
        <taxon>Thiotrichales</taxon>
        <taxon>Thioflexithrix</taxon>
    </lineage>
</organism>
<dbReference type="InterPro" id="IPR006439">
    <property type="entry name" value="HAD-SF_hydro_IA"/>
</dbReference>
<evidence type="ECO:0000313" key="4">
    <source>
        <dbReference type="EMBL" id="OUD16061.1"/>
    </source>
</evidence>
<dbReference type="AlphaFoldDB" id="A0A251XBN3"/>
<accession>A0A251XBN3</accession>
<dbReference type="PANTHER" id="PTHR46470:SF4">
    <property type="entry name" value="5-AMINO-6-(5-PHOSPHO-D-RIBITYLAMINO)URACIL PHOSPHATASE YIGB"/>
    <property type="match status" value="1"/>
</dbReference>
<evidence type="ECO:0000313" key="5">
    <source>
        <dbReference type="Proteomes" id="UP000194798"/>
    </source>
</evidence>
<comment type="caution">
    <text evidence="4">The sequence shown here is derived from an EMBL/GenBank/DDBJ whole genome shotgun (WGS) entry which is preliminary data.</text>
</comment>
<protein>
    <recommendedName>
        <fullName evidence="6">HAD family hydrolase</fullName>
    </recommendedName>
</protein>
<gene>
    <name evidence="4" type="ORF">TPSD3_01255</name>
</gene>
<evidence type="ECO:0000256" key="3">
    <source>
        <dbReference type="ARBA" id="ARBA00022842"/>
    </source>
</evidence>
<dbReference type="InterPro" id="IPR051400">
    <property type="entry name" value="HAD-like_hydrolase"/>
</dbReference>
<sequence length="227" mass="25919">MSPPIACICFDLDDTLWPVNVVITRAERVLHEWLLSYYPRLARRFSSRDLRKLREQLLLQHPHLACDFSTLRKMSLHHAAERVGYRPDFVEQALEIFLQARHDVTLYHDVLPTLQALHGRYRLSTLTNGNADVNRLSLSAWFDCNIQACQIGVAKPAVEPFHAICKMLAVSPEQVLHVGDDVTCDVQGAQNAGMQAIWLNRTREPWRSETPQPPTIHSLTELLPLLT</sequence>